<feature type="transmembrane region" description="Helical" evidence="3">
    <location>
        <begin position="778"/>
        <end position="805"/>
    </location>
</feature>
<dbReference type="Proteomes" id="UP000190648">
    <property type="component" value="Unassembled WGS sequence"/>
</dbReference>
<dbReference type="PANTHER" id="PTHR21329">
    <property type="entry name" value="PHOSPHATIDYLINOSITOL N-ACETYLGLUCOSAMINYLTRANSFERASE SUBUNIT Q-RELATED"/>
    <property type="match status" value="1"/>
</dbReference>
<evidence type="ECO:0000313" key="5">
    <source>
        <dbReference type="Proteomes" id="UP000190648"/>
    </source>
</evidence>
<dbReference type="GO" id="GO:0016757">
    <property type="term" value="F:glycosyltransferase activity"/>
    <property type="evidence" value="ECO:0007669"/>
    <property type="project" value="UniProtKB-KW"/>
</dbReference>
<evidence type="ECO:0000313" key="4">
    <source>
        <dbReference type="EMBL" id="OPJ87616.1"/>
    </source>
</evidence>
<keyword evidence="3" id="KW-0812">Transmembrane</keyword>
<evidence type="ECO:0000256" key="3">
    <source>
        <dbReference type="SAM" id="Phobius"/>
    </source>
</evidence>
<feature type="transmembrane region" description="Helical" evidence="3">
    <location>
        <begin position="752"/>
        <end position="771"/>
    </location>
</feature>
<accession>A0A1V4KTE1</accession>
<gene>
    <name evidence="4" type="primary">PIGQ</name>
    <name evidence="4" type="ORF">AV530_001055</name>
</gene>
<dbReference type="PANTHER" id="PTHR21329:SF3">
    <property type="entry name" value="PHOSPHATIDYLINOSITOL N-ACETYLGLUCOSAMINYLTRANSFERASE SUBUNIT Q"/>
    <property type="match status" value="1"/>
</dbReference>
<feature type="repeat" description="NHL" evidence="2">
    <location>
        <begin position="140"/>
        <end position="168"/>
    </location>
</feature>
<feature type="transmembrane region" description="Helical" evidence="3">
    <location>
        <begin position="884"/>
        <end position="909"/>
    </location>
</feature>
<feature type="repeat" description="NHL" evidence="2">
    <location>
        <begin position="267"/>
        <end position="300"/>
    </location>
</feature>
<feature type="transmembrane region" description="Helical" evidence="3">
    <location>
        <begin position="687"/>
        <end position="706"/>
    </location>
</feature>
<keyword evidence="3" id="KW-1133">Transmembrane helix</keyword>
<keyword evidence="1" id="KW-0677">Repeat</keyword>
<feature type="repeat" description="NHL" evidence="2">
    <location>
        <begin position="311"/>
        <end position="341"/>
    </location>
</feature>
<dbReference type="AlphaFoldDB" id="A0A1V4KTE1"/>
<dbReference type="GO" id="GO:0016020">
    <property type="term" value="C:membrane"/>
    <property type="evidence" value="ECO:0007669"/>
    <property type="project" value="InterPro"/>
</dbReference>
<dbReference type="EMBL" id="LSYS01001700">
    <property type="protein sequence ID" value="OPJ87616.1"/>
    <property type="molecule type" value="Genomic_DNA"/>
</dbReference>
<dbReference type="SUPFAM" id="SSF101898">
    <property type="entry name" value="NHL repeat"/>
    <property type="match status" value="1"/>
</dbReference>
<keyword evidence="4" id="KW-0328">Glycosyltransferase</keyword>
<feature type="transmembrane region" description="Helical" evidence="3">
    <location>
        <begin position="811"/>
        <end position="833"/>
    </location>
</feature>
<reference evidence="4 5" key="1">
    <citation type="submission" date="2016-02" db="EMBL/GenBank/DDBJ databases">
        <title>Band-tailed pigeon sequencing and assembly.</title>
        <authorList>
            <person name="Soares A.E."/>
            <person name="Novak B.J."/>
            <person name="Rice E.S."/>
            <person name="O'Connell B."/>
            <person name="Chang D."/>
            <person name="Weber S."/>
            <person name="Shapiro B."/>
        </authorList>
    </citation>
    <scope>NUCLEOTIDE SEQUENCE [LARGE SCALE GENOMIC DNA]</scope>
    <source>
        <strain evidence="4">BTP2013</strain>
        <tissue evidence="4">Blood</tissue>
    </source>
</reference>
<evidence type="ECO:0000256" key="2">
    <source>
        <dbReference type="PROSITE-ProRule" id="PRU00504"/>
    </source>
</evidence>
<dbReference type="GO" id="GO:0005783">
    <property type="term" value="C:endoplasmic reticulum"/>
    <property type="evidence" value="ECO:0007669"/>
    <property type="project" value="TreeGrafter"/>
</dbReference>
<dbReference type="OrthoDB" id="70250at2759"/>
<name>A0A1V4KTE1_PATFA</name>
<sequence>MDHTLETSQQKEKLLKTIYTLQLKSITTLQTASPLLNSQRGMGMVTQHQVNQLADKAKSLCGDLDNIKNLLHYCQDDLVQRIPNPTGSRYGGVCGIHCSLDGSIYVTAESAPWVHVLSSTGQTLRSLPCQQTGKESCTFLPEDVTVTRTGMVAVADMMNGAIWVFNPHTSLSKGEWLKIRKVGSPRGIGVDSMGKILVADYAQGEVHRFALDHAFRTLNIHSVPDLQGPRYVSPAPNGGFVVSEECGDVSVFTSSRKLLCSLSSKYGHQFGNPAGVCVDVDGSILVADEQRRTVHLFPEHGSPVCLVSTGLRRPAGLACSSFGHLFVADAGENCVKVFNCPVSSRARWQGESLAIGDGEQQAPMGEGECPALPQARVTARLRLLISQPSRQPHRPALGAGRVSGEQRCRVYRSIRIAAMVLKVFFPSCCSSAESGILIGRWISEQNSAVILAVVHFPFIPVQVKQYLSEVERVTKVSVSVLGSWSNSKQEKEKSLSEFLEDLGTIFSHEPWIQISKEGDSKFWSCSTLQKHSKNSKEEEIILVYYDQRKVMLSHLHPPLATDPKADDASKLSAIFDTVAKSKILFMTDRYDDGPIKLTHWQSDGVEASIIVELMKQASVPACMLLTFLLSVISGICRSRVLKFWPLSFLWSKLSICEQLGHRLQHLQVISSNKKAQNQTQLMRKANIFVSLLIDVALGILLMSWLYRKNRIGHLADTLIPVADHVAEELQDLLQWLMGAPAGLKMNRALDQVLGRFFLYHIHLWISYIHLMSPFIEMILWYVGLSACLGLTVALCILSDIIALLTFHIYCFYVYGARLYCLKIYGLSSLWRLFRGKKWNVLRQRVDSCSYDLDQLFIGTLLFTILLFLLPTTALYYLVFTLLRLLVVIVQGLIHLLVDLIDSLPLYSIILRLCRSYRLAAGVKFRVLEQQDGKPLRLLMQINPLSYGNVVQTYRLPTYSCYPRDSWTSLCKKLFLGELIYPWKHKGEKQD</sequence>
<dbReference type="PROSITE" id="PS51125">
    <property type="entry name" value="NHL"/>
    <property type="match status" value="3"/>
</dbReference>
<feature type="transmembrane region" description="Helical" evidence="3">
    <location>
        <begin position="617"/>
        <end position="636"/>
    </location>
</feature>
<dbReference type="InterPro" id="IPR001258">
    <property type="entry name" value="NHL_repeat"/>
</dbReference>
<dbReference type="InterPro" id="IPR011042">
    <property type="entry name" value="6-blade_b-propeller_TolB-like"/>
</dbReference>
<dbReference type="Gene3D" id="2.120.10.30">
    <property type="entry name" value="TolB, C-terminal domain"/>
    <property type="match status" value="2"/>
</dbReference>
<evidence type="ECO:0000256" key="1">
    <source>
        <dbReference type="ARBA" id="ARBA00022737"/>
    </source>
</evidence>
<dbReference type="GO" id="GO:0006506">
    <property type="term" value="P:GPI anchor biosynthetic process"/>
    <property type="evidence" value="ECO:0007669"/>
    <property type="project" value="InterPro"/>
</dbReference>
<comment type="caution">
    <text evidence="4">The sequence shown here is derived from an EMBL/GenBank/DDBJ whole genome shotgun (WGS) entry which is preliminary data.</text>
</comment>
<organism evidence="4 5">
    <name type="scientific">Patagioenas fasciata monilis</name>
    <dbReference type="NCBI Taxonomy" id="372326"/>
    <lineage>
        <taxon>Eukaryota</taxon>
        <taxon>Metazoa</taxon>
        <taxon>Chordata</taxon>
        <taxon>Craniata</taxon>
        <taxon>Vertebrata</taxon>
        <taxon>Euteleostomi</taxon>
        <taxon>Archelosauria</taxon>
        <taxon>Archosauria</taxon>
        <taxon>Dinosauria</taxon>
        <taxon>Saurischia</taxon>
        <taxon>Theropoda</taxon>
        <taxon>Coelurosauria</taxon>
        <taxon>Aves</taxon>
        <taxon>Neognathae</taxon>
        <taxon>Neoaves</taxon>
        <taxon>Columbimorphae</taxon>
        <taxon>Columbiformes</taxon>
        <taxon>Columbidae</taxon>
        <taxon>Patagioenas</taxon>
    </lineage>
</organism>
<proteinExistence type="predicted"/>
<keyword evidence="3" id="KW-0472">Membrane</keyword>
<protein>
    <submittedName>
        <fullName evidence="4">Phosphatidylinositol N-acetylglucosaminyltransferase subunit Q</fullName>
    </submittedName>
</protein>
<feature type="transmembrane region" description="Helical" evidence="3">
    <location>
        <begin position="854"/>
        <end position="878"/>
    </location>
</feature>
<dbReference type="STRING" id="372326.A0A1V4KTE1"/>
<dbReference type="Pfam" id="PF05024">
    <property type="entry name" value="Gpi1"/>
    <property type="match status" value="1"/>
</dbReference>
<keyword evidence="4" id="KW-0808">Transferase</keyword>
<dbReference type="InterPro" id="IPR007720">
    <property type="entry name" value="PigQ/GPI1"/>
</dbReference>
<keyword evidence="5" id="KW-1185">Reference proteome</keyword>